<dbReference type="KEGG" id="ohi:H8790_04920"/>
<evidence type="ECO:0000256" key="1">
    <source>
        <dbReference type="ARBA" id="ARBA00022737"/>
    </source>
</evidence>
<evidence type="ECO:0000313" key="5">
    <source>
        <dbReference type="EMBL" id="QNL45361.1"/>
    </source>
</evidence>
<feature type="domain" description="SLH" evidence="4">
    <location>
        <begin position="1505"/>
        <end position="1568"/>
    </location>
</feature>
<dbReference type="EMBL" id="CP060490">
    <property type="protein sequence ID" value="QNL45361.1"/>
    <property type="molecule type" value="Genomic_DNA"/>
</dbReference>
<dbReference type="SMART" id="SM00710">
    <property type="entry name" value="PbH1"/>
    <property type="match status" value="7"/>
</dbReference>
<feature type="domain" description="SLH" evidence="4">
    <location>
        <begin position="1445"/>
        <end position="1504"/>
    </location>
</feature>
<name>A0A7G9B730_9FIRM</name>
<feature type="signal peptide" evidence="3">
    <location>
        <begin position="1"/>
        <end position="25"/>
    </location>
</feature>
<protein>
    <submittedName>
        <fullName evidence="5">S-layer homology domain-containing protein</fullName>
    </submittedName>
</protein>
<dbReference type="RefSeq" id="WP_187333814.1">
    <property type="nucleotide sequence ID" value="NZ_CP060490.1"/>
</dbReference>
<dbReference type="InterPro" id="IPR051465">
    <property type="entry name" value="Cell_Envelope_Struct_Comp"/>
</dbReference>
<evidence type="ECO:0000256" key="3">
    <source>
        <dbReference type="SAM" id="SignalP"/>
    </source>
</evidence>
<organism evidence="5 6">
    <name type="scientific">Oscillibacter hominis</name>
    <dbReference type="NCBI Taxonomy" id="2763056"/>
    <lineage>
        <taxon>Bacteria</taxon>
        <taxon>Bacillati</taxon>
        <taxon>Bacillota</taxon>
        <taxon>Clostridia</taxon>
        <taxon>Eubacteriales</taxon>
        <taxon>Oscillospiraceae</taxon>
        <taxon>Oscillibacter</taxon>
    </lineage>
</organism>
<sequence>MRKKMLSIFLALCLALSLLPTAVFAEEPEAPAEPEEVMEPVEETQEPESVLAEAGAAYQSGQDQPTEAANEAKIGDKEFATLKEAVAAAEDGNTIILLADVTATTSDNSVAIDKAVTLELAGHSLIAKEYGWYSLKAEITVKNGTVSYEKSDGLSISAPVTITDCTLTGSTGSAVKLSSGGSLTANNCTFEMTGNGSAAINGTADQVRLNNCTVKGGTSTYAINLDSNDVLLKDCTMSGGTFETIYAAVSNAGGTFTVNGGSITANAGKPAASITWNSKGTLVMTGGVTVAGSVKMYGNPDNAGGHIRLEGGYYNSDTTLVSNKPANVEVTGGFYTANSNVTDFVRAPYMVVANTDTATKETYPKAIAAPAEGAVAYAADVEGGTSYMDIDVAIAQADGKPILLLANVTLGSLPANTVINAQNKSVTYNGSLAQLVSTGAELSNVGTLTVNDGTIGGFTMEGKQITAGFVPEALRAVVVKYIPDNYSIGDQSSSSGKVAATSSFGATIGRTGYETLGNALSVACRNDTSSGQVNDVVVMQKDEASYFEALSYATYTLDLNGHKLGSPDPNPNSSEPSYGFGIIPVKQSALSPNYANITLTDSATGGEIIGYDFGVVLNGEVLGAKLVLDGVKVTSTAGEGVYFPGQENSSLTIKSGTEITGSTGLGIKGGNVIIEDGAKITGTRETSEVPDAAVSSGISDLTGDAVYVECGYNFPLSLTIQGGCFSSKAGQMVRMLFAEKTEVEETVSITGGYFSAKPDSTYLAKNYYVQPSDQEGYSYMVSNSAVAQIGANKYGTLAEAVAAAEDNATIKLLKDTDSGDMLKVGKSMTLDLGGHTFTSTNSSYAVAVIGGTFTVKNGTISNTSKDGVALYAQQATVVVENGANILSNATAIQVGNCIKDKAGVYWGEAIVRQGAHVKGDAGVLVAGPYPVESLQPGGTLSAEMSSRSKLTVTGGTIEGVSYGITGNGTYHGTEITVSGGTVRQSGADGGALYHPQNGVLNISGNAVLEGASGVQLCSGEGVIANITGGSISATGEDLRAGKTGDGFIPDGAALSVVNRSYPGGAPKMTVSGGYFSAKNNASVLAYTWSGNAASPWEQANEYLTLSGGRFTSDPTAYLAAEYLAVTEDYTTGGITYRYAVQEKKNDVAVVVAPPDVKTPENASDDLIAVAEEMAEASKSTPAPKGLDTAANKVAQNTNLTSSDTSVKNALEKANIDTANKTVTIVVQPYLAVEVVDCVQEGAEAKLELNITPMYNTVATTAENPTTASSIVIGTNAAVVGSAKTMTVTTPVTITIPLPDGFATENLKVQHTKSNGSVYYYQAVVEGETSKTAAFTVTHGFSKFVLKADNRTATVTFKNGETIVAENQSFTSLNVGDTLPTATKSGYSFSGWTFEGISGTYKTLTDDLLDALDGKTVTATAKFSSNSGGGGGGGGGSSVVTPPTGWKNPFTDVDENDWCYDAVKYAVEKGLFNGTTDTTFSPDATMTRGMLVTVLYRLEGSPAVAASASFSDVAADSYCAKAVAWASANSIVNGFTEDTFAPNSNITREQMAAILYRYAQYKGMNAVTLEENLTAFPDADDISAYAVSAMNWAVGKQLITGKADGTLAPKGNATRAQVATILMRYCETVAK</sequence>
<dbReference type="PANTHER" id="PTHR43308">
    <property type="entry name" value="OUTER MEMBRANE PROTEIN ALPHA-RELATED"/>
    <property type="match status" value="1"/>
</dbReference>
<evidence type="ECO:0000313" key="6">
    <source>
        <dbReference type="Proteomes" id="UP000515960"/>
    </source>
</evidence>
<feature type="domain" description="SLH" evidence="4">
    <location>
        <begin position="1572"/>
        <end position="1630"/>
    </location>
</feature>
<feature type="compositionally biased region" description="Acidic residues" evidence="2">
    <location>
        <begin position="29"/>
        <end position="46"/>
    </location>
</feature>
<dbReference type="InterPro" id="IPR011050">
    <property type="entry name" value="Pectin_lyase_fold/virulence"/>
</dbReference>
<dbReference type="PROSITE" id="PS51272">
    <property type="entry name" value="SLH"/>
    <property type="match status" value="3"/>
</dbReference>
<keyword evidence="3" id="KW-0732">Signal</keyword>
<dbReference type="SUPFAM" id="SSF51126">
    <property type="entry name" value="Pectin lyase-like"/>
    <property type="match status" value="2"/>
</dbReference>
<dbReference type="Proteomes" id="UP000515960">
    <property type="component" value="Chromosome"/>
</dbReference>
<feature type="region of interest" description="Disordered" evidence="2">
    <location>
        <begin position="29"/>
        <end position="48"/>
    </location>
</feature>
<dbReference type="InterPro" id="IPR006626">
    <property type="entry name" value="PbH1"/>
</dbReference>
<dbReference type="Gene3D" id="2.160.20.20">
    <property type="match status" value="2"/>
</dbReference>
<feature type="chain" id="PRO_5028929620" evidence="3">
    <location>
        <begin position="26"/>
        <end position="1630"/>
    </location>
</feature>
<evidence type="ECO:0000259" key="4">
    <source>
        <dbReference type="PROSITE" id="PS51272"/>
    </source>
</evidence>
<dbReference type="InterPro" id="IPR012332">
    <property type="entry name" value="Autotransporter_pectin_lyase_C"/>
</dbReference>
<evidence type="ECO:0000256" key="2">
    <source>
        <dbReference type="SAM" id="MobiDB-lite"/>
    </source>
</evidence>
<reference evidence="5 6" key="1">
    <citation type="submission" date="2020-08" db="EMBL/GenBank/DDBJ databases">
        <authorList>
            <person name="Liu C."/>
            <person name="Sun Q."/>
        </authorList>
    </citation>
    <scope>NUCLEOTIDE SEQUENCE [LARGE SCALE GENOMIC DNA]</scope>
    <source>
        <strain evidence="5 6">NSJ-62</strain>
    </source>
</reference>
<keyword evidence="6" id="KW-1185">Reference proteome</keyword>
<dbReference type="Pfam" id="PF00395">
    <property type="entry name" value="SLH"/>
    <property type="match status" value="3"/>
</dbReference>
<dbReference type="InterPro" id="IPR001119">
    <property type="entry name" value="SLH_dom"/>
</dbReference>
<proteinExistence type="predicted"/>
<keyword evidence="1" id="KW-0677">Repeat</keyword>
<gene>
    <name evidence="5" type="ORF">H8790_04920</name>
</gene>
<accession>A0A7G9B730</accession>